<dbReference type="STRING" id="553218.CAMRE0001_0166"/>
<evidence type="ECO:0000256" key="1">
    <source>
        <dbReference type="ARBA" id="ARBA00006420"/>
    </source>
</evidence>
<dbReference type="eggNOG" id="COG0694">
    <property type="taxonomic scope" value="Bacteria"/>
</dbReference>
<dbReference type="InterPro" id="IPR034904">
    <property type="entry name" value="FSCA_dom_sf"/>
</dbReference>
<proteinExistence type="inferred from homology"/>
<evidence type="ECO:0000313" key="4">
    <source>
        <dbReference type="Proteomes" id="UP000003082"/>
    </source>
</evidence>
<comment type="caution">
    <text evidence="3">The sequence shown here is derived from an EMBL/GenBank/DDBJ whole genome shotgun (WGS) entry which is preliminary data.</text>
</comment>
<dbReference type="GO" id="GO:0051536">
    <property type="term" value="F:iron-sulfur cluster binding"/>
    <property type="evidence" value="ECO:0007669"/>
    <property type="project" value="InterPro"/>
</dbReference>
<accession>B9CXX5</accession>
<dbReference type="GO" id="GO:0016226">
    <property type="term" value="P:iron-sulfur cluster assembly"/>
    <property type="evidence" value="ECO:0007669"/>
    <property type="project" value="InterPro"/>
</dbReference>
<evidence type="ECO:0000259" key="2">
    <source>
        <dbReference type="Pfam" id="PF01106"/>
    </source>
</evidence>
<name>B9CXX5_CAMRE</name>
<organism evidence="3 4">
    <name type="scientific">Campylobacter rectus RM3267</name>
    <dbReference type="NCBI Taxonomy" id="553218"/>
    <lineage>
        <taxon>Bacteria</taxon>
        <taxon>Pseudomonadati</taxon>
        <taxon>Campylobacterota</taxon>
        <taxon>Epsilonproteobacteria</taxon>
        <taxon>Campylobacterales</taxon>
        <taxon>Campylobacteraceae</taxon>
        <taxon>Campylobacter</taxon>
    </lineage>
</organism>
<dbReference type="Gene3D" id="3.30.300.130">
    <property type="entry name" value="Fe-S cluster assembly (FSCA)"/>
    <property type="match status" value="1"/>
</dbReference>
<dbReference type="GO" id="GO:0005506">
    <property type="term" value="F:iron ion binding"/>
    <property type="evidence" value="ECO:0007669"/>
    <property type="project" value="InterPro"/>
</dbReference>
<protein>
    <submittedName>
        <fullName evidence="3">NifU-like protein</fullName>
    </submittedName>
</protein>
<keyword evidence="4" id="KW-1185">Reference proteome</keyword>
<sequence length="146" mass="16496">MRIFHLCTAAAFFKFVHSHPIASGSKFNQAKITAKYRIHSVFKILFAIISQKFKRRKMIPFTDEELLKPVSASLQKVLPMLENDGGGMELLGIKNGKIYVRLTGHCHGCAASTTTLKYGIERQLRIDIHPELEVINIPIGEEVKFD</sequence>
<dbReference type="Proteomes" id="UP000003082">
    <property type="component" value="Unassembled WGS sequence"/>
</dbReference>
<comment type="similarity">
    <text evidence="1">Belongs to the NifU family.</text>
</comment>
<gene>
    <name evidence="3" type="ORF">CAMRE0001_0166</name>
</gene>
<dbReference type="AlphaFoldDB" id="B9CXX5"/>
<reference evidence="3 4" key="1">
    <citation type="submission" date="2008-08" db="EMBL/GenBank/DDBJ databases">
        <authorList>
            <person name="Madupu R."/>
            <person name="Durkin A.S."/>
            <person name="Torralba M."/>
            <person name="Methe B."/>
            <person name="Sutton G.G."/>
            <person name="Strausberg R.L."/>
            <person name="Nelson K.E."/>
        </authorList>
    </citation>
    <scope>NUCLEOTIDE SEQUENCE [LARGE SCALE GENOMIC DNA]</scope>
    <source>
        <strain evidence="3 4">RM3267</strain>
    </source>
</reference>
<feature type="domain" description="NIF system FeS cluster assembly NifU C-terminal" evidence="2">
    <location>
        <begin position="71"/>
        <end position="135"/>
    </location>
</feature>
<dbReference type="PANTHER" id="PTHR11178:SF1">
    <property type="entry name" value="NFU1 IRON-SULFUR CLUSTER SCAFFOLD HOMOLOG, MITOCHONDRIAL"/>
    <property type="match status" value="1"/>
</dbReference>
<dbReference type="InterPro" id="IPR001075">
    <property type="entry name" value="NIF_FeS_clus_asmbl_NifU_C"/>
</dbReference>
<dbReference type="PANTHER" id="PTHR11178">
    <property type="entry name" value="IRON-SULFUR CLUSTER SCAFFOLD PROTEIN NFU-RELATED"/>
    <property type="match status" value="1"/>
</dbReference>
<dbReference type="SUPFAM" id="SSF117916">
    <property type="entry name" value="Fe-S cluster assembly (FSCA) domain-like"/>
    <property type="match status" value="1"/>
</dbReference>
<dbReference type="Pfam" id="PF01106">
    <property type="entry name" value="NifU"/>
    <property type="match status" value="1"/>
</dbReference>
<evidence type="ECO:0000313" key="3">
    <source>
        <dbReference type="EMBL" id="EEF15372.1"/>
    </source>
</evidence>
<dbReference type="EMBL" id="ACFU01000001">
    <property type="protein sequence ID" value="EEF15372.1"/>
    <property type="molecule type" value="Genomic_DNA"/>
</dbReference>